<proteinExistence type="predicted"/>
<name>A0A6N2KUL9_SALVM</name>
<dbReference type="EMBL" id="CAADRP010000779">
    <property type="protein sequence ID" value="VFU31945.1"/>
    <property type="molecule type" value="Genomic_DNA"/>
</dbReference>
<reference evidence="1" key="1">
    <citation type="submission" date="2019-03" db="EMBL/GenBank/DDBJ databases">
        <authorList>
            <person name="Mank J."/>
            <person name="Almeida P."/>
        </authorList>
    </citation>
    <scope>NUCLEOTIDE SEQUENCE</scope>
    <source>
        <strain evidence="1">78183</strain>
    </source>
</reference>
<sequence length="86" mass="9383">MADLKYSLSILFNAPRIFATVSTNGFDRMSPDKPKTAVVKRALPQYPTGNGGFNLDRPSVGMCNFVAWSSETPRALQGSELIRCDG</sequence>
<organism evidence="1">
    <name type="scientific">Salix viminalis</name>
    <name type="common">Common osier</name>
    <name type="synonym">Basket willow</name>
    <dbReference type="NCBI Taxonomy" id="40686"/>
    <lineage>
        <taxon>Eukaryota</taxon>
        <taxon>Viridiplantae</taxon>
        <taxon>Streptophyta</taxon>
        <taxon>Embryophyta</taxon>
        <taxon>Tracheophyta</taxon>
        <taxon>Spermatophyta</taxon>
        <taxon>Magnoliopsida</taxon>
        <taxon>eudicotyledons</taxon>
        <taxon>Gunneridae</taxon>
        <taxon>Pentapetalae</taxon>
        <taxon>rosids</taxon>
        <taxon>fabids</taxon>
        <taxon>Malpighiales</taxon>
        <taxon>Salicaceae</taxon>
        <taxon>Saliceae</taxon>
        <taxon>Salix</taxon>
    </lineage>
</organism>
<accession>A0A6N2KUL9</accession>
<gene>
    <name evidence="1" type="ORF">SVIM_LOCUS138148</name>
</gene>
<protein>
    <submittedName>
        <fullName evidence="1">Uncharacterized protein</fullName>
    </submittedName>
</protein>
<dbReference type="AlphaFoldDB" id="A0A6N2KUL9"/>
<evidence type="ECO:0000313" key="1">
    <source>
        <dbReference type="EMBL" id="VFU31945.1"/>
    </source>
</evidence>